<keyword evidence="3" id="KW-1185">Reference proteome</keyword>
<evidence type="ECO:0000313" key="2">
    <source>
        <dbReference type="EMBL" id="MFD2755227.1"/>
    </source>
</evidence>
<keyword evidence="1" id="KW-0472">Membrane</keyword>
<reference evidence="3" key="1">
    <citation type="journal article" date="2019" name="Int. J. Syst. Evol. Microbiol.">
        <title>The Global Catalogue of Microorganisms (GCM) 10K type strain sequencing project: providing services to taxonomists for standard genome sequencing and annotation.</title>
        <authorList>
            <consortium name="The Broad Institute Genomics Platform"/>
            <consortium name="The Broad Institute Genome Sequencing Center for Infectious Disease"/>
            <person name="Wu L."/>
            <person name="Ma J."/>
        </authorList>
    </citation>
    <scope>NUCLEOTIDE SEQUENCE [LARGE SCALE GENOMIC DNA]</scope>
    <source>
        <strain evidence="3">TISTR 1906</strain>
    </source>
</reference>
<name>A0ABW5US21_9BURK</name>
<keyword evidence="1" id="KW-0812">Transmembrane</keyword>
<dbReference type="EMBL" id="JBHUMV010000006">
    <property type="protein sequence ID" value="MFD2755227.1"/>
    <property type="molecule type" value="Genomic_DNA"/>
</dbReference>
<sequence length="257" mass="28384">MYFTVSAEAQILLAICIFYLYDAAVGLQAGEGLLRRTRSNSWRAQLATQGFELRRAYLLWPPVLQPHQPVYRLRWNPGHIRLPDESPAVQELARHAASFAPFVLPLYLLALLLFGALPASFFVLHSETAQLVALALIYLSTLWLALLCVRHGRLGHTEARTARSVAIQILLCPPFALNAVRKLSLACSPACDLPQAARQLAAPGDWQALAKAMHATIEEQIAELHDSDHADDAQQQRLQAALRQLEPHLPAGDAEAL</sequence>
<dbReference type="RefSeq" id="WP_066478316.1">
    <property type="nucleotide sequence ID" value="NZ_BCNT01000008.1"/>
</dbReference>
<accession>A0ABW5US21</accession>
<feature type="transmembrane region" description="Helical" evidence="1">
    <location>
        <begin position="12"/>
        <end position="34"/>
    </location>
</feature>
<proteinExistence type="predicted"/>
<feature type="transmembrane region" description="Helical" evidence="1">
    <location>
        <begin position="129"/>
        <end position="149"/>
    </location>
</feature>
<feature type="transmembrane region" description="Helical" evidence="1">
    <location>
        <begin position="102"/>
        <end position="123"/>
    </location>
</feature>
<comment type="caution">
    <text evidence="2">The sequence shown here is derived from an EMBL/GenBank/DDBJ whole genome shotgun (WGS) entry which is preliminary data.</text>
</comment>
<protein>
    <submittedName>
        <fullName evidence="2">Uncharacterized protein</fullName>
    </submittedName>
</protein>
<dbReference type="Proteomes" id="UP001597463">
    <property type="component" value="Unassembled WGS sequence"/>
</dbReference>
<gene>
    <name evidence="2" type="ORF">ACFSW6_14105</name>
</gene>
<keyword evidence="1" id="KW-1133">Transmembrane helix</keyword>
<evidence type="ECO:0000256" key="1">
    <source>
        <dbReference type="SAM" id="Phobius"/>
    </source>
</evidence>
<organism evidence="2 3">
    <name type="scientific">Comamonas terrae</name>
    <dbReference type="NCBI Taxonomy" id="673548"/>
    <lineage>
        <taxon>Bacteria</taxon>
        <taxon>Pseudomonadati</taxon>
        <taxon>Pseudomonadota</taxon>
        <taxon>Betaproteobacteria</taxon>
        <taxon>Burkholderiales</taxon>
        <taxon>Comamonadaceae</taxon>
        <taxon>Comamonas</taxon>
    </lineage>
</organism>
<evidence type="ECO:0000313" key="3">
    <source>
        <dbReference type="Proteomes" id="UP001597463"/>
    </source>
</evidence>